<evidence type="ECO:0000256" key="2">
    <source>
        <dbReference type="ARBA" id="ARBA00005695"/>
    </source>
</evidence>
<dbReference type="InterPro" id="IPR000914">
    <property type="entry name" value="SBP_5_dom"/>
</dbReference>
<dbReference type="Proteomes" id="UP000000496">
    <property type="component" value="Chromosome gsn.131"/>
</dbReference>
<evidence type="ECO:0000313" key="6">
    <source>
        <dbReference type="EMBL" id="CCB88948.1"/>
    </source>
</evidence>
<dbReference type="eggNOG" id="COG4166">
    <property type="taxonomic scope" value="Bacteria"/>
</dbReference>
<evidence type="ECO:0000259" key="5">
    <source>
        <dbReference type="Pfam" id="PF00496"/>
    </source>
</evidence>
<dbReference type="EMBL" id="FR872582">
    <property type="protein sequence ID" value="CCB88948.1"/>
    <property type="molecule type" value="Genomic_DNA"/>
</dbReference>
<comment type="subcellular location">
    <subcellularLocation>
        <location evidence="1">Cell envelope</location>
    </subcellularLocation>
</comment>
<dbReference type="STRING" id="331113.SNE_A10710"/>
<dbReference type="CDD" id="cd08504">
    <property type="entry name" value="PBP2_OppA"/>
    <property type="match status" value="1"/>
</dbReference>
<proteinExistence type="inferred from homology"/>
<dbReference type="Gene3D" id="3.10.105.10">
    <property type="entry name" value="Dipeptide-binding Protein, Domain 3"/>
    <property type="match status" value="1"/>
</dbReference>
<evidence type="ECO:0000256" key="1">
    <source>
        <dbReference type="ARBA" id="ARBA00004196"/>
    </source>
</evidence>
<dbReference type="SUPFAM" id="SSF53850">
    <property type="entry name" value="Periplasmic binding protein-like II"/>
    <property type="match status" value="1"/>
</dbReference>
<organism evidence="6 7">
    <name type="scientific">Simkania negevensis (strain ATCC VR-1471 / DSM 27360 / Z)</name>
    <dbReference type="NCBI Taxonomy" id="331113"/>
    <lineage>
        <taxon>Bacteria</taxon>
        <taxon>Pseudomonadati</taxon>
        <taxon>Chlamydiota</taxon>
        <taxon>Chlamydiia</taxon>
        <taxon>Parachlamydiales</taxon>
        <taxon>Simkaniaceae</taxon>
        <taxon>Simkania</taxon>
    </lineage>
</organism>
<dbReference type="PROSITE" id="PS51257">
    <property type="entry name" value="PROKAR_LIPOPROTEIN"/>
    <property type="match status" value="1"/>
</dbReference>
<keyword evidence="4" id="KW-0732">Signal</keyword>
<dbReference type="HOGENOM" id="CLU_017028_0_3_0"/>
<reference key="1">
    <citation type="journal article" date="2011" name="Mol. Biol. Evol.">
        <title>Unity in variety -- the pan-genome of the Chlamydiae.</title>
        <authorList>
            <person name="Collingro A."/>
            <person name="Tischler P."/>
            <person name="Weinmaier T."/>
            <person name="Penz T."/>
            <person name="Heinz E."/>
            <person name="Brunham R.C."/>
            <person name="Read T.D."/>
            <person name="Bavoil P.M."/>
            <person name="Sachse K."/>
            <person name="Kahane S."/>
            <person name="Friedman M.G."/>
            <person name="Rattei T."/>
            <person name="Myers G.S.A."/>
            <person name="Horn M."/>
        </authorList>
    </citation>
    <scope>NUCLEOTIDE SEQUENCE</scope>
    <source>
        <strain>Z</strain>
    </source>
</reference>
<dbReference type="OrthoDB" id="17118at2"/>
<evidence type="ECO:0000313" key="7">
    <source>
        <dbReference type="Proteomes" id="UP000000496"/>
    </source>
</evidence>
<gene>
    <name evidence="6" type="primary">oppA-F</name>
    <name evidence="6" type="ordered locus">SNE_A10710</name>
</gene>
<keyword evidence="3" id="KW-0813">Transport</keyword>
<dbReference type="GO" id="GO:0043190">
    <property type="term" value="C:ATP-binding cassette (ABC) transporter complex"/>
    <property type="evidence" value="ECO:0007669"/>
    <property type="project" value="InterPro"/>
</dbReference>
<dbReference type="GO" id="GO:0030288">
    <property type="term" value="C:outer membrane-bounded periplasmic space"/>
    <property type="evidence" value="ECO:0007669"/>
    <property type="project" value="UniProtKB-ARBA"/>
</dbReference>
<name>F8L841_SIMNZ</name>
<dbReference type="Gene3D" id="3.90.76.10">
    <property type="entry name" value="Dipeptide-binding Protein, Domain 1"/>
    <property type="match status" value="1"/>
</dbReference>
<reference evidence="6 7" key="2">
    <citation type="journal article" date="2011" name="Mol. Biol. Evol.">
        <title>Unity in variety--the pan-genome of the Chlamydiae.</title>
        <authorList>
            <person name="Collingro A."/>
            <person name="Tischler P."/>
            <person name="Weinmaier T."/>
            <person name="Penz T."/>
            <person name="Heinz E."/>
            <person name="Brunham R.C."/>
            <person name="Read T.D."/>
            <person name="Bavoil P.M."/>
            <person name="Sachse K."/>
            <person name="Kahane S."/>
            <person name="Friedman M.G."/>
            <person name="Rattei T."/>
            <person name="Myers G.S."/>
            <person name="Horn M."/>
        </authorList>
    </citation>
    <scope>NUCLEOTIDE SEQUENCE [LARGE SCALE GENOMIC DNA]</scope>
    <source>
        <strain evidence="7">ATCC VR-1471 / Z</strain>
    </source>
</reference>
<evidence type="ECO:0000256" key="4">
    <source>
        <dbReference type="ARBA" id="ARBA00022729"/>
    </source>
</evidence>
<dbReference type="AlphaFoldDB" id="F8L841"/>
<keyword evidence="7" id="KW-1185">Reference proteome</keyword>
<dbReference type="PANTHER" id="PTHR30290">
    <property type="entry name" value="PERIPLASMIC BINDING COMPONENT OF ABC TRANSPORTER"/>
    <property type="match status" value="1"/>
</dbReference>
<dbReference type="InterPro" id="IPR030678">
    <property type="entry name" value="Peptide/Ni-bd"/>
</dbReference>
<dbReference type="RefSeq" id="WP_013943415.1">
    <property type="nucleotide sequence ID" value="NC_015713.1"/>
</dbReference>
<dbReference type="Gene3D" id="3.40.190.10">
    <property type="entry name" value="Periplasmic binding protein-like II"/>
    <property type="match status" value="1"/>
</dbReference>
<dbReference type="KEGG" id="sng:SNE_A10710"/>
<sequence length="537" mass="61319">MKTYKTILLLAILSLFLLTLVGCNKQFSSKKPRKIKEVRTNFIYSPFTLDPRKSTDPVSNALHFMLYEGLTRLEPDGTLSFALADSIEISKNRRVYTFYLRESYWSDGTPLTAKDFVASWKALLSPDFPSLTAHLLFPIKNAAQAKKGLCSLKEVGIYAPDESTLIVELERPTPYFMELTAYATFFPVPNGGKEVELPKKGSPKLVSNGPFELASWKNDDEIVVRRNDAFWNAKAVKIDLLRMTMIADEGTALKLFEKGDLDWIGGLISPLPLDAVSSLSLIEEIQMRPIAGTNFCAFNTTLSPFNNVHIRKAFSYAINRQLIIDNVTQMLDEVATGPVPSVLKGYVESRFFTDANKEEAQKEFALGLKELGIKKENFPKLTYSFFSSELQKKLALALQSQWREVLGVEVSLEASELKVFLDKLRQRHFDFAQMSWVAQFYDRMSFLERFLEKDSYRNYSAWENIRFQELIRSSFSVISPEKRARILEQAEQLIAEEMPIAPLYHYNALYLKNPNLKNAQISPLGHVDFRYSDMILK</sequence>
<dbReference type="GO" id="GO:1904680">
    <property type="term" value="F:peptide transmembrane transporter activity"/>
    <property type="evidence" value="ECO:0007669"/>
    <property type="project" value="TreeGrafter"/>
</dbReference>
<comment type="similarity">
    <text evidence="2">Belongs to the bacterial solute-binding protein 5 family.</text>
</comment>
<dbReference type="InterPro" id="IPR039424">
    <property type="entry name" value="SBP_5"/>
</dbReference>
<dbReference type="Pfam" id="PF00496">
    <property type="entry name" value="SBP_bac_5"/>
    <property type="match status" value="1"/>
</dbReference>
<feature type="domain" description="Solute-binding protein family 5" evidence="5">
    <location>
        <begin position="82"/>
        <end position="454"/>
    </location>
</feature>
<dbReference type="GO" id="GO:0015833">
    <property type="term" value="P:peptide transport"/>
    <property type="evidence" value="ECO:0007669"/>
    <property type="project" value="TreeGrafter"/>
</dbReference>
<evidence type="ECO:0000256" key="3">
    <source>
        <dbReference type="ARBA" id="ARBA00022448"/>
    </source>
</evidence>
<dbReference type="FunFam" id="3.90.76.10:FF:000001">
    <property type="entry name" value="Oligopeptide ABC transporter substrate-binding protein"/>
    <property type="match status" value="1"/>
</dbReference>
<accession>F8L841</accession>
<protein>
    <submittedName>
        <fullName evidence="6">Oligopeptide-binding protein oppA</fullName>
    </submittedName>
</protein>
<dbReference type="PIRSF" id="PIRSF002741">
    <property type="entry name" value="MppA"/>
    <property type="match status" value="1"/>
</dbReference>
<dbReference type="PANTHER" id="PTHR30290:SF10">
    <property type="entry name" value="PERIPLASMIC OLIGOPEPTIDE-BINDING PROTEIN-RELATED"/>
    <property type="match status" value="1"/>
</dbReference>